<sequence length="320" mass="37232">MRHCIEQDTQMMLHPIDSMIDFYFEFKVDMLLNTSLAKNSCQVKYSFDYKDFDLSESYNDIIYDSQDPKDDEATERTDFVSALKSSSTTFGVAPLLQLRCRRASRSLKASPDVKSFILTPQYWQLKVNDYNEQDKRFNYKNKPTLDRIDNAKAHTKANVLPCCLYCNKYASNRDKNEARLMIQLRRFALKYGLPMTISDQQVYKLCRRDLTGGISYVAHRENIAGETKINKFIYDKYSNTVHSFDLPHVMTHVYSLDFNSLYASVMSSEQHQSISYTNHCLYMPGYMNRIHYIYGDTDSMCFAIAEDENIGIHQVSPKEG</sequence>
<dbReference type="InterPro" id="IPR023211">
    <property type="entry name" value="DNA_pol_palm_dom_sf"/>
</dbReference>
<dbReference type="AlphaFoldDB" id="A0A5J4UD86"/>
<comment type="caution">
    <text evidence="1">The sequence shown here is derived from an EMBL/GenBank/DDBJ whole genome shotgun (WGS) entry which is preliminary data.</text>
</comment>
<proteinExistence type="predicted"/>
<dbReference type="Gene3D" id="3.30.40.220">
    <property type="match status" value="1"/>
</dbReference>
<protein>
    <submittedName>
        <fullName evidence="1">Uncharacterized protein</fullName>
    </submittedName>
</protein>
<gene>
    <name evidence="1" type="ORF">EZS28_035727</name>
</gene>
<dbReference type="Proteomes" id="UP000324800">
    <property type="component" value="Unassembled WGS sequence"/>
</dbReference>
<reference evidence="1 2" key="1">
    <citation type="submission" date="2019-03" db="EMBL/GenBank/DDBJ databases">
        <title>Single cell metagenomics reveals metabolic interactions within the superorganism composed of flagellate Streblomastix strix and complex community of Bacteroidetes bacteria on its surface.</title>
        <authorList>
            <person name="Treitli S.C."/>
            <person name="Kolisko M."/>
            <person name="Husnik F."/>
            <person name="Keeling P."/>
            <person name="Hampl V."/>
        </authorList>
    </citation>
    <scope>NUCLEOTIDE SEQUENCE [LARGE SCALE GENOMIC DNA]</scope>
    <source>
        <strain evidence="1">ST1C</strain>
    </source>
</reference>
<organism evidence="1 2">
    <name type="scientific">Streblomastix strix</name>
    <dbReference type="NCBI Taxonomy" id="222440"/>
    <lineage>
        <taxon>Eukaryota</taxon>
        <taxon>Metamonada</taxon>
        <taxon>Preaxostyla</taxon>
        <taxon>Oxymonadida</taxon>
        <taxon>Streblomastigidae</taxon>
        <taxon>Streblomastix</taxon>
    </lineage>
</organism>
<accession>A0A5J4UD86</accession>
<evidence type="ECO:0000313" key="2">
    <source>
        <dbReference type="Proteomes" id="UP000324800"/>
    </source>
</evidence>
<dbReference type="Gene3D" id="3.90.1600.10">
    <property type="entry name" value="Palm domain of DNA polymerase"/>
    <property type="match status" value="1"/>
</dbReference>
<evidence type="ECO:0000313" key="1">
    <source>
        <dbReference type="EMBL" id="KAA6368746.1"/>
    </source>
</evidence>
<name>A0A5J4UD86_9EUKA</name>
<dbReference type="EMBL" id="SNRW01017043">
    <property type="protein sequence ID" value="KAA6368746.1"/>
    <property type="molecule type" value="Genomic_DNA"/>
</dbReference>